<accession>A0A6J7GJS7</accession>
<gene>
    <name evidence="1" type="ORF">UFOPK3614_00106</name>
</gene>
<dbReference type="EMBL" id="CAFBMS010000003">
    <property type="protein sequence ID" value="CAB4908657.1"/>
    <property type="molecule type" value="Genomic_DNA"/>
</dbReference>
<name>A0A6J7GJS7_9ZZZZ</name>
<protein>
    <submittedName>
        <fullName evidence="1">Unannotated protein</fullName>
    </submittedName>
</protein>
<reference evidence="1" key="1">
    <citation type="submission" date="2020-05" db="EMBL/GenBank/DDBJ databases">
        <authorList>
            <person name="Chiriac C."/>
            <person name="Salcher M."/>
            <person name="Ghai R."/>
            <person name="Kavagutti S V."/>
        </authorList>
    </citation>
    <scope>NUCLEOTIDE SEQUENCE</scope>
</reference>
<organism evidence="1">
    <name type="scientific">freshwater metagenome</name>
    <dbReference type="NCBI Taxonomy" id="449393"/>
    <lineage>
        <taxon>unclassified sequences</taxon>
        <taxon>metagenomes</taxon>
        <taxon>ecological metagenomes</taxon>
    </lineage>
</organism>
<dbReference type="AlphaFoldDB" id="A0A6J7GJS7"/>
<sequence>MIIAMRKPLGIAALILVLAFAFGIRVSHPHSGLKNALGSANSGLVVYKKSNEFAVGDKILVTTKDEASSPVLAIVRNVDKDVLEIQSGIATDRIESSAAYGKLIVMVPFIGTIAQVIGL</sequence>
<evidence type="ECO:0000313" key="1">
    <source>
        <dbReference type="EMBL" id="CAB4908657.1"/>
    </source>
</evidence>
<proteinExistence type="predicted"/>